<dbReference type="OrthoDB" id="1867259at2759"/>
<keyword evidence="3 11" id="KW-0533">Nickel</keyword>
<evidence type="ECO:0000256" key="4">
    <source>
        <dbReference type="ARBA" id="ARBA00022605"/>
    </source>
</evidence>
<feature type="binding site" evidence="11">
    <location>
        <position position="137"/>
    </location>
    <ligand>
        <name>Fe(2+)</name>
        <dbReference type="ChEBI" id="CHEBI:29033"/>
        <note>for iron-dependent acireductone dioxygenase activity</note>
    </ligand>
</feature>
<proteinExistence type="inferred from homology"/>
<dbReference type="Pfam" id="PF03079">
    <property type="entry name" value="ARD"/>
    <property type="match status" value="1"/>
</dbReference>
<dbReference type="HAMAP" id="MF_03154">
    <property type="entry name" value="Salvage_MtnD_euk"/>
    <property type="match status" value="1"/>
</dbReference>
<keyword evidence="7 11" id="KW-0560">Oxidoreductase</keyword>
<comment type="cofactor">
    <cofactor evidence="11">
        <name>Fe(2+)</name>
        <dbReference type="ChEBI" id="CHEBI:29033"/>
    </cofactor>
    <cofactor evidence="11">
        <name>Ni(2+)</name>
        <dbReference type="ChEBI" id="CHEBI:49786"/>
    </cofactor>
    <text evidence="11">Binds either 1 Fe or Ni cation per monomer. Iron-binding promotes an acireductone dioxygenase reaction producing 2-keto-4-methylthiobutyrate, while nickel-binding promotes an acireductone dioxygenase reaction producing 3-(methylsulfanyl)propanoate.</text>
</comment>
<dbReference type="Proteomes" id="UP000267821">
    <property type="component" value="Unassembled WGS sequence"/>
</dbReference>
<comment type="similarity">
    <text evidence="11">Belongs to the acireductone dioxygenase (ARD) family.</text>
</comment>
<feature type="binding site" evidence="11">
    <location>
        <position position="83"/>
    </location>
    <ligand>
        <name>Ni(2+)</name>
        <dbReference type="ChEBI" id="CHEBI:49786"/>
        <note>for nickel-dependent acireductone dioxygenase activity</note>
    </ligand>
</feature>
<dbReference type="STRING" id="1051890.A0A3N4LAM7"/>
<dbReference type="GO" id="GO:0005506">
    <property type="term" value="F:iron ion binding"/>
    <property type="evidence" value="ECO:0007669"/>
    <property type="project" value="UniProtKB-UniRule"/>
</dbReference>
<evidence type="ECO:0000256" key="5">
    <source>
        <dbReference type="ARBA" id="ARBA00022723"/>
    </source>
</evidence>
<keyword evidence="10 11" id="KW-0539">Nucleus</keyword>
<evidence type="ECO:0000256" key="6">
    <source>
        <dbReference type="ARBA" id="ARBA00022964"/>
    </source>
</evidence>
<feature type="binding site" evidence="11">
    <location>
        <position position="83"/>
    </location>
    <ligand>
        <name>Fe(2+)</name>
        <dbReference type="ChEBI" id="CHEBI:29033"/>
        <note>for iron-dependent acireductone dioxygenase activity</note>
    </ligand>
</feature>
<dbReference type="InterPro" id="IPR027496">
    <property type="entry name" value="ARD_euk"/>
</dbReference>
<evidence type="ECO:0000256" key="8">
    <source>
        <dbReference type="ARBA" id="ARBA00023004"/>
    </source>
</evidence>
<feature type="binding site" evidence="11">
    <location>
        <position position="137"/>
    </location>
    <ligand>
        <name>Ni(2+)</name>
        <dbReference type="ChEBI" id="CHEBI:49786"/>
        <note>for nickel-dependent acireductone dioxygenase activity</note>
    </ligand>
</feature>
<dbReference type="EMBL" id="ML121623">
    <property type="protein sequence ID" value="RPB18532.1"/>
    <property type="molecule type" value="Genomic_DNA"/>
</dbReference>
<keyword evidence="2 11" id="KW-0963">Cytoplasm</keyword>
<dbReference type="SUPFAM" id="SSF51182">
    <property type="entry name" value="RmlC-like cupins"/>
    <property type="match status" value="1"/>
</dbReference>
<gene>
    <name evidence="11" type="primary">ADI1</name>
    <name evidence="12" type="ORF">L211DRAFT_724631</name>
</gene>
<dbReference type="PANTHER" id="PTHR23418:SF0">
    <property type="entry name" value="ACIREDUCTONE DIOXYGENASE"/>
    <property type="match status" value="1"/>
</dbReference>
<sequence>MRAYLYDNIEGDQRLPHDSGVPITPSTLESLGIFIQHIPLSDLPALNALASSRAYNNRDEITVSPESMGPAYEGKMKTFFKEHLHQDEEIRWIVDGKGYFDVKDDRALVDGTQGSGQWIRIELSKGDLMVLPAGIYHRFAIAETNYIKAVRLFKDKPQWTHISRSQEVDKSDHRKAYLQSLGTAV</sequence>
<comment type="function">
    <text evidence="11">Catalyzes 2 different reactions between oxygen and the acireductone 1,2-dihydroxy-3-keto-5-methylthiopentene (DHK-MTPene) depending upon the metal bound in the active site. Fe-containing acireductone dioxygenase (Fe-ARD) produces formate and 2-keto-4-methylthiobutyrate (KMTB), the alpha-ketoacid precursor of methionine in the methionine recycle pathway. Ni-containing acireductone dioxygenase (Ni-ARD) produces methylthiopropionate, carbon monoxide and formate, and does not lie on the methionine recycle pathway.</text>
</comment>
<evidence type="ECO:0000256" key="7">
    <source>
        <dbReference type="ARBA" id="ARBA00023002"/>
    </source>
</evidence>
<name>A0A3N4LAM7_9PEZI</name>
<evidence type="ECO:0000256" key="3">
    <source>
        <dbReference type="ARBA" id="ARBA00022596"/>
    </source>
</evidence>
<comment type="catalytic activity">
    <reaction evidence="1 11">
        <text>1,2-dihydroxy-5-(methylsulfanyl)pent-1-en-3-one + O2 = 4-methylsulfanyl-2-oxobutanoate + formate + 2 H(+)</text>
        <dbReference type="Rhea" id="RHEA:24504"/>
        <dbReference type="ChEBI" id="CHEBI:15378"/>
        <dbReference type="ChEBI" id="CHEBI:15379"/>
        <dbReference type="ChEBI" id="CHEBI:15740"/>
        <dbReference type="ChEBI" id="CHEBI:16723"/>
        <dbReference type="ChEBI" id="CHEBI:49252"/>
        <dbReference type="EC" id="1.13.11.54"/>
    </reaction>
</comment>
<dbReference type="GO" id="GO:0016151">
    <property type="term" value="F:nickel cation binding"/>
    <property type="evidence" value="ECO:0007669"/>
    <property type="project" value="UniProtKB-UniRule"/>
</dbReference>
<accession>A0A3N4LAM7</accession>
<dbReference type="InParanoid" id="A0A3N4LAM7"/>
<comment type="pathway">
    <text evidence="11">Amino-acid biosynthesis; L-methionine biosynthesis via salvage pathway; L-methionine from S-methyl-5-thio-alpha-D-ribose 1-phosphate: step 5/6.</text>
</comment>
<dbReference type="InterPro" id="IPR014710">
    <property type="entry name" value="RmlC-like_jellyroll"/>
</dbReference>
<comment type="catalytic activity">
    <reaction evidence="11">
        <text>1,2-dihydroxy-5-(methylsulfanyl)pent-1-en-3-one + O2 = 3-(methylsulfanyl)propanoate + CO + formate + 2 H(+)</text>
        <dbReference type="Rhea" id="RHEA:14161"/>
        <dbReference type="ChEBI" id="CHEBI:15378"/>
        <dbReference type="ChEBI" id="CHEBI:15379"/>
        <dbReference type="ChEBI" id="CHEBI:15740"/>
        <dbReference type="ChEBI" id="CHEBI:17245"/>
        <dbReference type="ChEBI" id="CHEBI:49016"/>
        <dbReference type="ChEBI" id="CHEBI:49252"/>
        <dbReference type="EC" id="1.13.11.53"/>
    </reaction>
</comment>
<evidence type="ECO:0000256" key="1">
    <source>
        <dbReference type="ARBA" id="ARBA00000428"/>
    </source>
</evidence>
<feature type="binding site" evidence="11">
    <location>
        <position position="89"/>
    </location>
    <ligand>
        <name>Ni(2+)</name>
        <dbReference type="ChEBI" id="CHEBI:49786"/>
        <note>for nickel-dependent acireductone dioxygenase activity</note>
    </ligand>
</feature>
<dbReference type="Gene3D" id="2.60.120.10">
    <property type="entry name" value="Jelly Rolls"/>
    <property type="match status" value="1"/>
</dbReference>
<reference evidence="12 13" key="1">
    <citation type="journal article" date="2018" name="Nat. Ecol. Evol.">
        <title>Pezizomycetes genomes reveal the molecular basis of ectomycorrhizal truffle lifestyle.</title>
        <authorList>
            <person name="Murat C."/>
            <person name="Payen T."/>
            <person name="Noel B."/>
            <person name="Kuo A."/>
            <person name="Morin E."/>
            <person name="Chen J."/>
            <person name="Kohler A."/>
            <person name="Krizsan K."/>
            <person name="Balestrini R."/>
            <person name="Da Silva C."/>
            <person name="Montanini B."/>
            <person name="Hainaut M."/>
            <person name="Levati E."/>
            <person name="Barry K.W."/>
            <person name="Belfiori B."/>
            <person name="Cichocki N."/>
            <person name="Clum A."/>
            <person name="Dockter R.B."/>
            <person name="Fauchery L."/>
            <person name="Guy J."/>
            <person name="Iotti M."/>
            <person name="Le Tacon F."/>
            <person name="Lindquist E.A."/>
            <person name="Lipzen A."/>
            <person name="Malagnac F."/>
            <person name="Mello A."/>
            <person name="Molinier V."/>
            <person name="Miyauchi S."/>
            <person name="Poulain J."/>
            <person name="Riccioni C."/>
            <person name="Rubini A."/>
            <person name="Sitrit Y."/>
            <person name="Splivallo R."/>
            <person name="Traeger S."/>
            <person name="Wang M."/>
            <person name="Zifcakova L."/>
            <person name="Wipf D."/>
            <person name="Zambonelli A."/>
            <person name="Paolocci F."/>
            <person name="Nowrousian M."/>
            <person name="Ottonello S."/>
            <person name="Baldrian P."/>
            <person name="Spatafora J.W."/>
            <person name="Henrissat B."/>
            <person name="Nagy L.G."/>
            <person name="Aury J.M."/>
            <person name="Wincker P."/>
            <person name="Grigoriev I.V."/>
            <person name="Bonfante P."/>
            <person name="Martin F.M."/>
        </authorList>
    </citation>
    <scope>NUCLEOTIDE SEQUENCE [LARGE SCALE GENOMIC DNA]</scope>
    <source>
        <strain evidence="12 13">ATCC MYA-4762</strain>
    </source>
</reference>
<evidence type="ECO:0000256" key="10">
    <source>
        <dbReference type="ARBA" id="ARBA00023242"/>
    </source>
</evidence>
<evidence type="ECO:0000313" key="12">
    <source>
        <dbReference type="EMBL" id="RPB18532.1"/>
    </source>
</evidence>
<keyword evidence="5 11" id="KW-0479">Metal-binding</keyword>
<dbReference type="GO" id="GO:0005634">
    <property type="term" value="C:nucleus"/>
    <property type="evidence" value="ECO:0007669"/>
    <property type="project" value="UniProtKB-SubCell"/>
</dbReference>
<keyword evidence="13" id="KW-1185">Reference proteome</keyword>
<keyword evidence="9 11" id="KW-0486">Methionine biosynthesis</keyword>
<dbReference type="FunFam" id="2.60.120.10:FF:000099">
    <property type="entry name" value="1,2-dihydroxy-3-keto-5-methylthiopentene dioxygenase"/>
    <property type="match status" value="1"/>
</dbReference>
<feature type="binding site" evidence="11">
    <location>
        <position position="89"/>
    </location>
    <ligand>
        <name>Fe(2+)</name>
        <dbReference type="ChEBI" id="CHEBI:29033"/>
        <note>for iron-dependent acireductone dioxygenase activity</note>
    </ligand>
</feature>
<dbReference type="CDD" id="cd02232">
    <property type="entry name" value="cupin_ARD"/>
    <property type="match status" value="1"/>
</dbReference>
<dbReference type="InterPro" id="IPR004313">
    <property type="entry name" value="ARD"/>
</dbReference>
<comment type="subcellular location">
    <subcellularLocation>
        <location evidence="11">Cytoplasm</location>
    </subcellularLocation>
    <subcellularLocation>
        <location evidence="11">Nucleus</location>
    </subcellularLocation>
</comment>
<protein>
    <recommendedName>
        <fullName evidence="11">Acireductone dioxygenase</fullName>
    </recommendedName>
    <alternativeName>
        <fullName evidence="11">Acireductone dioxygenase (Fe(2+)-requiring)</fullName>
        <shortName evidence="11">ARD'</shortName>
        <shortName evidence="11">Fe-ARD</shortName>
        <ecNumber evidence="11">1.13.11.54</ecNumber>
    </alternativeName>
    <alternativeName>
        <fullName evidence="11">Acireductone dioxygenase (Ni(2+)-requiring)</fullName>
        <shortName evidence="11">ARD</shortName>
        <shortName evidence="11">Ni-ARD</shortName>
        <ecNumber evidence="11">1.13.11.53</ecNumber>
    </alternativeName>
</protein>
<dbReference type="FunCoup" id="A0A3N4LAM7">
    <property type="interactions" value="268"/>
</dbReference>
<dbReference type="GO" id="GO:0010309">
    <property type="term" value="F:acireductone dioxygenase [iron(II)-requiring] activity"/>
    <property type="evidence" value="ECO:0007669"/>
    <property type="project" value="UniProtKB-UniRule"/>
</dbReference>
<keyword evidence="4 11" id="KW-0028">Amino-acid biosynthesis</keyword>
<dbReference type="GO" id="GO:0005737">
    <property type="term" value="C:cytoplasm"/>
    <property type="evidence" value="ECO:0007669"/>
    <property type="project" value="UniProtKB-SubCell"/>
</dbReference>
<dbReference type="GO" id="GO:0019509">
    <property type="term" value="P:L-methionine salvage from methylthioadenosine"/>
    <property type="evidence" value="ECO:0007669"/>
    <property type="project" value="UniProtKB-UniRule"/>
</dbReference>
<evidence type="ECO:0000256" key="11">
    <source>
        <dbReference type="HAMAP-Rule" id="MF_03154"/>
    </source>
</evidence>
<keyword evidence="6 11" id="KW-0223">Dioxygenase</keyword>
<dbReference type="AlphaFoldDB" id="A0A3N4LAM7"/>
<dbReference type="PANTHER" id="PTHR23418">
    <property type="entry name" value="ACIREDUCTONE DIOXYGENASE"/>
    <property type="match status" value="1"/>
</dbReference>
<organism evidence="12 13">
    <name type="scientific">Terfezia boudieri ATCC MYA-4762</name>
    <dbReference type="NCBI Taxonomy" id="1051890"/>
    <lineage>
        <taxon>Eukaryota</taxon>
        <taxon>Fungi</taxon>
        <taxon>Dikarya</taxon>
        <taxon>Ascomycota</taxon>
        <taxon>Pezizomycotina</taxon>
        <taxon>Pezizomycetes</taxon>
        <taxon>Pezizales</taxon>
        <taxon>Pezizaceae</taxon>
        <taxon>Terfezia</taxon>
    </lineage>
</organism>
<dbReference type="GO" id="GO:0010308">
    <property type="term" value="F:acireductone dioxygenase (Ni2+-requiring) activity"/>
    <property type="evidence" value="ECO:0007669"/>
    <property type="project" value="UniProtKB-UniRule"/>
</dbReference>
<dbReference type="InterPro" id="IPR011051">
    <property type="entry name" value="RmlC_Cupin_sf"/>
</dbReference>
<keyword evidence="8 11" id="KW-0408">Iron</keyword>
<dbReference type="EC" id="1.13.11.53" evidence="11"/>
<dbReference type="UniPathway" id="UPA00904">
    <property type="reaction ID" value="UER00878"/>
</dbReference>
<dbReference type="EC" id="1.13.11.54" evidence="11"/>
<evidence type="ECO:0000256" key="2">
    <source>
        <dbReference type="ARBA" id="ARBA00022490"/>
    </source>
</evidence>
<evidence type="ECO:0000256" key="9">
    <source>
        <dbReference type="ARBA" id="ARBA00023167"/>
    </source>
</evidence>
<feature type="binding site" evidence="11">
    <location>
        <position position="85"/>
    </location>
    <ligand>
        <name>Ni(2+)</name>
        <dbReference type="ChEBI" id="CHEBI:49786"/>
        <note>for nickel-dependent acireductone dioxygenase activity</note>
    </ligand>
</feature>
<feature type="binding site" evidence="11">
    <location>
        <position position="85"/>
    </location>
    <ligand>
        <name>Fe(2+)</name>
        <dbReference type="ChEBI" id="CHEBI:29033"/>
        <note>for iron-dependent acireductone dioxygenase activity</note>
    </ligand>
</feature>
<evidence type="ECO:0000313" key="13">
    <source>
        <dbReference type="Proteomes" id="UP000267821"/>
    </source>
</evidence>